<keyword evidence="6 7" id="KW-0378">Hydrolase</keyword>
<proteinExistence type="inferred from homology"/>
<accession>A0ABX5EEQ8</accession>
<evidence type="ECO:0000256" key="7">
    <source>
        <dbReference type="RuleBase" id="RU361270"/>
    </source>
</evidence>
<protein>
    <recommendedName>
        <fullName evidence="7">5-hydroxyisourate hydrolase</fullName>
        <shortName evidence="7">HIU hydrolase</shortName>
        <shortName evidence="7">HIUHase</shortName>
        <ecNumber evidence="7">3.5.2.17</ecNumber>
    </recommendedName>
</protein>
<evidence type="ECO:0000256" key="3">
    <source>
        <dbReference type="ARBA" id="ARBA00009850"/>
    </source>
</evidence>
<evidence type="ECO:0000313" key="9">
    <source>
        <dbReference type="EMBL" id="PRZ07637.1"/>
    </source>
</evidence>
<dbReference type="PANTHER" id="PTHR10395">
    <property type="entry name" value="URICASE AND TRANSTHYRETIN-RELATED"/>
    <property type="match status" value="1"/>
</dbReference>
<keyword evidence="5 7" id="KW-0659">Purine metabolism</keyword>
<dbReference type="SUPFAM" id="SSF49472">
    <property type="entry name" value="Transthyretin (synonym: prealbumin)"/>
    <property type="match status" value="1"/>
</dbReference>
<comment type="catalytic activity">
    <reaction evidence="1 7">
        <text>5-hydroxyisourate + H2O = 5-hydroxy-2-oxo-4-ureido-2,5-dihydro-1H-imidazole-5-carboxylate + H(+)</text>
        <dbReference type="Rhea" id="RHEA:23736"/>
        <dbReference type="ChEBI" id="CHEBI:15377"/>
        <dbReference type="ChEBI" id="CHEBI:15378"/>
        <dbReference type="ChEBI" id="CHEBI:18072"/>
        <dbReference type="ChEBI" id="CHEBI:58639"/>
        <dbReference type="EC" id="3.5.2.17"/>
    </reaction>
</comment>
<dbReference type="PROSITE" id="PS00768">
    <property type="entry name" value="TRANSTHYRETIN_1"/>
    <property type="match status" value="1"/>
</dbReference>
<dbReference type="NCBIfam" id="TIGR02962">
    <property type="entry name" value="hdxy_isourate"/>
    <property type="match status" value="1"/>
</dbReference>
<dbReference type="Proteomes" id="UP000239895">
    <property type="component" value="Unassembled WGS sequence"/>
</dbReference>
<dbReference type="PRINTS" id="PR00189">
    <property type="entry name" value="TRNSTHYRETIN"/>
</dbReference>
<evidence type="ECO:0000256" key="5">
    <source>
        <dbReference type="ARBA" id="ARBA00022631"/>
    </source>
</evidence>
<evidence type="ECO:0000256" key="2">
    <source>
        <dbReference type="ARBA" id="ARBA00002704"/>
    </source>
</evidence>
<name>A0ABX5EEQ8_9MICO</name>
<evidence type="ECO:0000256" key="6">
    <source>
        <dbReference type="ARBA" id="ARBA00022801"/>
    </source>
</evidence>
<dbReference type="RefSeq" id="WP_106266622.1">
    <property type="nucleotide sequence ID" value="NZ_PVTX01000004.1"/>
</dbReference>
<dbReference type="EMBL" id="PVTX01000004">
    <property type="protein sequence ID" value="PRZ07637.1"/>
    <property type="molecule type" value="Genomic_DNA"/>
</dbReference>
<dbReference type="Gene3D" id="2.60.40.180">
    <property type="entry name" value="Transthyretin/hydroxyisourate hydrolase domain"/>
    <property type="match status" value="1"/>
</dbReference>
<keyword evidence="10" id="KW-1185">Reference proteome</keyword>
<evidence type="ECO:0000313" key="10">
    <source>
        <dbReference type="Proteomes" id="UP000239895"/>
    </source>
</evidence>
<organism evidence="9 10">
    <name type="scientific">Isoptericola halotolerans</name>
    <dbReference type="NCBI Taxonomy" id="300560"/>
    <lineage>
        <taxon>Bacteria</taxon>
        <taxon>Bacillati</taxon>
        <taxon>Actinomycetota</taxon>
        <taxon>Actinomycetes</taxon>
        <taxon>Micrococcales</taxon>
        <taxon>Promicromonosporaceae</taxon>
        <taxon>Isoptericola</taxon>
    </lineage>
</organism>
<dbReference type="GO" id="GO:0016787">
    <property type="term" value="F:hydrolase activity"/>
    <property type="evidence" value="ECO:0007669"/>
    <property type="project" value="UniProtKB-KW"/>
</dbReference>
<comment type="caution">
    <text evidence="9">The sequence shown here is derived from an EMBL/GenBank/DDBJ whole genome shotgun (WGS) entry which is preliminary data.</text>
</comment>
<evidence type="ECO:0000256" key="1">
    <source>
        <dbReference type="ARBA" id="ARBA00001043"/>
    </source>
</evidence>
<dbReference type="InterPro" id="IPR000895">
    <property type="entry name" value="Transthyretin/HIU_hydrolase"/>
</dbReference>
<sequence>MSHLTTHVLDTTAGVPASGVEVVLTDSGGQHLAHATTDADGRTGLGPEPLPAGRYTLTFATGPYFAERDVETFYPEVTVTFVVAVADDGTSRHHHVPLLLSPFAYSTYRGS</sequence>
<dbReference type="InterPro" id="IPR023416">
    <property type="entry name" value="Transthyretin/HIU_hydrolase_d"/>
</dbReference>
<reference evidence="9 10" key="1">
    <citation type="submission" date="2018-03" db="EMBL/GenBank/DDBJ databases">
        <title>Comparative analysis of microorganisms from saline springs in Andes Mountain Range, Colombia.</title>
        <authorList>
            <person name="Rubin E."/>
        </authorList>
    </citation>
    <scope>NUCLEOTIDE SEQUENCE [LARGE SCALE GENOMIC DNA]</scope>
    <source>
        <strain evidence="9 10">CG 23</strain>
    </source>
</reference>
<comment type="function">
    <text evidence="2">Catalyzes the hydrolysis of 5-hydroxyisourate (HIU) to 2-oxo-4-hydroxy-4-carboxy-5-ureidoimidazoline (OHCU).</text>
</comment>
<evidence type="ECO:0000259" key="8">
    <source>
        <dbReference type="Pfam" id="PF00576"/>
    </source>
</evidence>
<dbReference type="Pfam" id="PF00576">
    <property type="entry name" value="Transthyretin"/>
    <property type="match status" value="1"/>
</dbReference>
<evidence type="ECO:0000256" key="4">
    <source>
        <dbReference type="ARBA" id="ARBA00011881"/>
    </source>
</evidence>
<comment type="subunit">
    <text evidence="4 7">Homotetramer.</text>
</comment>
<feature type="domain" description="Transthyretin/hydroxyisourate hydrolase" evidence="8">
    <location>
        <begin position="4"/>
        <end position="110"/>
    </location>
</feature>
<gene>
    <name evidence="9" type="ORF">BCL65_10479</name>
</gene>
<dbReference type="InterPro" id="IPR036817">
    <property type="entry name" value="Transthyretin/HIU_hydrolase_sf"/>
</dbReference>
<dbReference type="EC" id="3.5.2.17" evidence="7"/>
<comment type="similarity">
    <text evidence="3 7">Belongs to the transthyretin family. 5-hydroxyisourate hydrolase subfamily.</text>
</comment>
<dbReference type="InterPro" id="IPR014306">
    <property type="entry name" value="Hydroxyisourate_hydrolase"/>
</dbReference>
<dbReference type="PANTHER" id="PTHR10395:SF7">
    <property type="entry name" value="5-HYDROXYISOURATE HYDROLASE"/>
    <property type="match status" value="1"/>
</dbReference>
<dbReference type="InterPro" id="IPR023418">
    <property type="entry name" value="Thyroxine_BS"/>
</dbReference>